<accession>A7IVD7</accession>
<reference evidence="1 2" key="1">
    <citation type="journal article" date="2007" name="Virology">
        <title>Sequence and annotation of the 314-kb MT325 and the 321-kb FR483 viruses that infect Chlorella Pbi.</title>
        <authorList>
            <person name="Fitzgerald L.A."/>
            <person name="Graves M.V."/>
            <person name="Li X."/>
            <person name="Feldblyum T."/>
            <person name="Hartigan J."/>
            <person name="Van Etten J.L."/>
        </authorList>
    </citation>
    <scope>NUCLEOTIDE SEQUENCE [LARGE SCALE GENOMIC DNA]</scope>
    <source>
        <strain evidence="1 2">MT325</strain>
    </source>
</reference>
<gene>
    <name evidence="1" type="primary">M757R</name>
    <name evidence="1" type="ORF">MT325_M757R</name>
</gene>
<name>A7IVD7_PBCVM</name>
<sequence>MFCWPKPTLVEEGKMYGKIFNMVESGKLDFDEFQEHVSNHQEYSNKRYMFWTQALLSGSLVAFSGTMLAVHGIDAAYMSLISGILGYWLPTPLSQPGGFTKPKVVSKEIQEQRKKVASLIKENEKLKSKLKPENDLEQGLLEDA</sequence>
<organismHost>
    <name type="scientific">Paramecium bursaria</name>
    <dbReference type="NCBI Taxonomy" id="74790"/>
</organismHost>
<protein>
    <submittedName>
        <fullName evidence="1">Uncharacterized protein M757R</fullName>
    </submittedName>
</protein>
<evidence type="ECO:0000313" key="1">
    <source>
        <dbReference type="EMBL" id="ABT14311.1"/>
    </source>
</evidence>
<dbReference type="Proteomes" id="UP000246715">
    <property type="component" value="Segment"/>
</dbReference>
<dbReference type="EMBL" id="DQ491001">
    <property type="protein sequence ID" value="ABT14311.1"/>
    <property type="molecule type" value="Genomic_DNA"/>
</dbReference>
<organism evidence="1 2">
    <name type="scientific">Paramecium bursaria Chlorella virus MT325</name>
    <name type="common">PBCV-MT325</name>
    <dbReference type="NCBI Taxonomy" id="346932"/>
    <lineage>
        <taxon>Viruses</taxon>
        <taxon>Varidnaviria</taxon>
        <taxon>Bamfordvirae</taxon>
        <taxon>Nucleocytoviricota</taxon>
        <taxon>Megaviricetes</taxon>
        <taxon>Algavirales</taxon>
        <taxon>Phycodnaviridae</taxon>
        <taxon>Chlorovirus</taxon>
        <taxon>Chlorovirus conductrix</taxon>
        <taxon>Paramecium bursaria Chlorella virus A1</taxon>
    </lineage>
</organism>
<evidence type="ECO:0000313" key="2">
    <source>
        <dbReference type="Proteomes" id="UP000246715"/>
    </source>
</evidence>
<proteinExistence type="predicted"/>